<evidence type="ECO:0000313" key="2">
    <source>
        <dbReference type="Proteomes" id="UP001519460"/>
    </source>
</evidence>
<dbReference type="Proteomes" id="UP001519460">
    <property type="component" value="Unassembled WGS sequence"/>
</dbReference>
<proteinExistence type="predicted"/>
<keyword evidence="2" id="KW-1185">Reference proteome</keyword>
<accession>A0ABD0LBP8</accession>
<gene>
    <name evidence="1" type="ORF">BaRGS_00011829</name>
</gene>
<dbReference type="EMBL" id="JACVVK020000063">
    <property type="protein sequence ID" value="KAK7496849.1"/>
    <property type="molecule type" value="Genomic_DNA"/>
</dbReference>
<reference evidence="1 2" key="1">
    <citation type="journal article" date="2023" name="Sci. Data">
        <title>Genome assembly of the Korean intertidal mud-creeper Batillaria attramentaria.</title>
        <authorList>
            <person name="Patra A.K."/>
            <person name="Ho P.T."/>
            <person name="Jun S."/>
            <person name="Lee S.J."/>
            <person name="Kim Y."/>
            <person name="Won Y.J."/>
        </authorList>
    </citation>
    <scope>NUCLEOTIDE SEQUENCE [LARGE SCALE GENOMIC DNA]</scope>
    <source>
        <strain evidence="1">Wonlab-2016</strain>
    </source>
</reference>
<evidence type="ECO:0000313" key="1">
    <source>
        <dbReference type="EMBL" id="KAK7496849.1"/>
    </source>
</evidence>
<comment type="caution">
    <text evidence="1">The sequence shown here is derived from an EMBL/GenBank/DDBJ whole genome shotgun (WGS) entry which is preliminary data.</text>
</comment>
<sequence>MRPPWQTAETIDSSGGIVATKHAANATCILLHFIADSVASFCNCHLPKSLKQIVEDVCTICVCSGGPASVGKVKRSSITEHDLSLQENECSLYL</sequence>
<protein>
    <submittedName>
        <fullName evidence="1">Uncharacterized protein</fullName>
    </submittedName>
</protein>
<organism evidence="1 2">
    <name type="scientific">Batillaria attramentaria</name>
    <dbReference type="NCBI Taxonomy" id="370345"/>
    <lineage>
        <taxon>Eukaryota</taxon>
        <taxon>Metazoa</taxon>
        <taxon>Spiralia</taxon>
        <taxon>Lophotrochozoa</taxon>
        <taxon>Mollusca</taxon>
        <taxon>Gastropoda</taxon>
        <taxon>Caenogastropoda</taxon>
        <taxon>Sorbeoconcha</taxon>
        <taxon>Cerithioidea</taxon>
        <taxon>Batillariidae</taxon>
        <taxon>Batillaria</taxon>
    </lineage>
</organism>
<feature type="non-terminal residue" evidence="1">
    <location>
        <position position="94"/>
    </location>
</feature>
<dbReference type="AlphaFoldDB" id="A0ABD0LBP8"/>
<name>A0ABD0LBP8_9CAEN</name>